<name>A0ABR5A008_9BACL</name>
<evidence type="ECO:0000313" key="2">
    <source>
        <dbReference type="EMBL" id="KIL34404.1"/>
    </source>
</evidence>
<feature type="transmembrane region" description="Helical" evidence="1">
    <location>
        <begin position="189"/>
        <end position="208"/>
    </location>
</feature>
<feature type="transmembrane region" description="Helical" evidence="1">
    <location>
        <begin position="76"/>
        <end position="100"/>
    </location>
</feature>
<feature type="transmembrane region" description="Helical" evidence="1">
    <location>
        <begin position="215"/>
        <end position="234"/>
    </location>
</feature>
<keyword evidence="1" id="KW-1133">Transmembrane helix</keyword>
<keyword evidence="3" id="KW-1185">Reference proteome</keyword>
<reference evidence="2 3" key="1">
    <citation type="submission" date="2014-12" db="EMBL/GenBank/DDBJ databases">
        <title>Draft genome sequence of Cohnella kolymensis strain B-2846.</title>
        <authorList>
            <person name="Karlyshev A.V."/>
            <person name="Kudryashova E.B."/>
        </authorList>
    </citation>
    <scope>NUCLEOTIDE SEQUENCE [LARGE SCALE GENOMIC DNA]</scope>
    <source>
        <strain evidence="2 3">VKM B-2846</strain>
    </source>
</reference>
<feature type="transmembrane region" description="Helical" evidence="1">
    <location>
        <begin position="121"/>
        <end position="145"/>
    </location>
</feature>
<evidence type="ECO:0008006" key="4">
    <source>
        <dbReference type="Google" id="ProtNLM"/>
    </source>
</evidence>
<proteinExistence type="predicted"/>
<evidence type="ECO:0000313" key="3">
    <source>
        <dbReference type="Proteomes" id="UP000054526"/>
    </source>
</evidence>
<dbReference type="EMBL" id="JXAL01000033">
    <property type="protein sequence ID" value="KIL34404.1"/>
    <property type="molecule type" value="Genomic_DNA"/>
</dbReference>
<accession>A0ABR5A008</accession>
<dbReference type="Proteomes" id="UP000054526">
    <property type="component" value="Unassembled WGS sequence"/>
</dbReference>
<comment type="caution">
    <text evidence="2">The sequence shown here is derived from an EMBL/GenBank/DDBJ whole genome shotgun (WGS) entry which is preliminary data.</text>
</comment>
<sequence length="282" mass="32068">MNRYLKLLHMEIHRFRYILAGLMAITAAVQIGVIIRTLVREVAKRKEDILNHQSIDVGSALFPSGKLSFASTMFGIQFWFALPILLSIAVLGLYIFLIWYRDWFGRHTFVYRLLLLPTARRNIYLAKATAILAFILGMLAFQLLLLPVENVIFNLIVPAEMREASYFADVIAANQALPFLLPQNFDQFVFSYGLGFSAVLAVFTAILLERSYRRLGILYAILYLIACAAAVIILPVSNQTYFNPSAYLYPEEFFMIEMVIFALVVASSVWLGFRLLAKKITV</sequence>
<feature type="transmembrane region" description="Helical" evidence="1">
    <location>
        <begin position="254"/>
        <end position="277"/>
    </location>
</feature>
<keyword evidence="1" id="KW-0812">Transmembrane</keyword>
<gene>
    <name evidence="2" type="ORF">SD71_20525</name>
</gene>
<keyword evidence="1" id="KW-0472">Membrane</keyword>
<evidence type="ECO:0000256" key="1">
    <source>
        <dbReference type="SAM" id="Phobius"/>
    </source>
</evidence>
<organism evidence="2 3">
    <name type="scientific">Cohnella kolymensis</name>
    <dbReference type="NCBI Taxonomy" id="1590652"/>
    <lineage>
        <taxon>Bacteria</taxon>
        <taxon>Bacillati</taxon>
        <taxon>Bacillota</taxon>
        <taxon>Bacilli</taxon>
        <taxon>Bacillales</taxon>
        <taxon>Paenibacillaceae</taxon>
        <taxon>Cohnella</taxon>
    </lineage>
</organism>
<protein>
    <recommendedName>
        <fullName evidence="4">ABC transporter permease</fullName>
    </recommendedName>
</protein>
<feature type="transmembrane region" description="Helical" evidence="1">
    <location>
        <begin position="15"/>
        <end position="35"/>
    </location>
</feature>
<dbReference type="RefSeq" id="WP_041067476.1">
    <property type="nucleotide sequence ID" value="NZ_JXAL01000033.1"/>
</dbReference>